<dbReference type="Proteomes" id="UP000005104">
    <property type="component" value="Chromosome"/>
</dbReference>
<dbReference type="PANTHER" id="PTHR46268">
    <property type="entry name" value="STRESS RESPONSE PROTEIN NHAX"/>
    <property type="match status" value="1"/>
</dbReference>
<dbReference type="Pfam" id="PF00582">
    <property type="entry name" value="Usp"/>
    <property type="match status" value="1"/>
</dbReference>
<evidence type="ECO:0000256" key="1">
    <source>
        <dbReference type="ARBA" id="ARBA00008791"/>
    </source>
</evidence>
<dbReference type="CDD" id="cd00293">
    <property type="entry name" value="USP-like"/>
    <property type="match status" value="1"/>
</dbReference>
<feature type="domain" description="UspA" evidence="2">
    <location>
        <begin position="1"/>
        <end position="140"/>
    </location>
</feature>
<dbReference type="RefSeq" id="WP_007781528.1">
    <property type="nucleotide sequence ID" value="NZ_CM001441.1"/>
</dbReference>
<organism evidence="3 4">
    <name type="scientific">Desulfosporosinus youngiae DSM 17734</name>
    <dbReference type="NCBI Taxonomy" id="768710"/>
    <lineage>
        <taxon>Bacteria</taxon>
        <taxon>Bacillati</taxon>
        <taxon>Bacillota</taxon>
        <taxon>Clostridia</taxon>
        <taxon>Eubacteriales</taxon>
        <taxon>Desulfitobacteriaceae</taxon>
        <taxon>Desulfosporosinus</taxon>
    </lineage>
</organism>
<dbReference type="EMBL" id="CM001441">
    <property type="protein sequence ID" value="EHQ88757.1"/>
    <property type="molecule type" value="Genomic_DNA"/>
</dbReference>
<accession>H5Y362</accession>
<gene>
    <name evidence="3" type="ORF">DesyoDRAFT_1628</name>
</gene>
<dbReference type="AlphaFoldDB" id="H5Y362"/>
<comment type="similarity">
    <text evidence="1">Belongs to the universal stress protein A family.</text>
</comment>
<protein>
    <submittedName>
        <fullName evidence="3">Universal stress protein UspA-like protein</fullName>
    </submittedName>
</protein>
<evidence type="ECO:0000313" key="3">
    <source>
        <dbReference type="EMBL" id="EHQ88757.1"/>
    </source>
</evidence>
<dbReference type="PANTHER" id="PTHR46268:SF6">
    <property type="entry name" value="UNIVERSAL STRESS PROTEIN UP12"/>
    <property type="match status" value="1"/>
</dbReference>
<dbReference type="OrthoDB" id="9794782at2"/>
<sequence length="143" mass="15732">MFKKILVPTDFSKSSRQALITALKFAQQFNSEIELFHVIEPPRTYSEYTGYYGSLVPADEMEELAVKALDSALAGIEVGDVRLHKKHVSGKPALEIIEKIKEDFDLVIMGCRGYGGNAGAILGSVTQRVLAYSTCPVLVVYSM</sequence>
<dbReference type="Gene3D" id="3.40.50.620">
    <property type="entry name" value="HUPs"/>
    <property type="match status" value="1"/>
</dbReference>
<dbReference type="STRING" id="768710.DesyoDRAFT_1628"/>
<dbReference type="SUPFAM" id="SSF52402">
    <property type="entry name" value="Adenine nucleotide alpha hydrolases-like"/>
    <property type="match status" value="1"/>
</dbReference>
<evidence type="ECO:0000259" key="2">
    <source>
        <dbReference type="Pfam" id="PF00582"/>
    </source>
</evidence>
<proteinExistence type="inferred from homology"/>
<dbReference type="InterPro" id="IPR014729">
    <property type="entry name" value="Rossmann-like_a/b/a_fold"/>
</dbReference>
<name>H5Y362_9FIRM</name>
<keyword evidence="4" id="KW-1185">Reference proteome</keyword>
<dbReference type="HOGENOM" id="CLU_049301_11_2_9"/>
<dbReference type="eggNOG" id="COG0589">
    <property type="taxonomic scope" value="Bacteria"/>
</dbReference>
<dbReference type="InterPro" id="IPR006015">
    <property type="entry name" value="Universal_stress_UspA"/>
</dbReference>
<reference evidence="3 4" key="1">
    <citation type="submission" date="2011-11" db="EMBL/GenBank/DDBJ databases">
        <title>The Noncontiguous Finished genome of Desulfosporosinus youngiae DSM 17734.</title>
        <authorList>
            <consortium name="US DOE Joint Genome Institute (JGI-PGF)"/>
            <person name="Lucas S."/>
            <person name="Han J."/>
            <person name="Lapidus A."/>
            <person name="Cheng J.-F."/>
            <person name="Goodwin L."/>
            <person name="Pitluck S."/>
            <person name="Peters L."/>
            <person name="Ovchinnikova G."/>
            <person name="Lu M."/>
            <person name="Land M.L."/>
            <person name="Hauser L."/>
            <person name="Pester M."/>
            <person name="Spring S."/>
            <person name="Ollivier B."/>
            <person name="Rattei T."/>
            <person name="Klenk H.-P."/>
            <person name="Wagner M."/>
            <person name="Loy A."/>
            <person name="Woyke T.J."/>
        </authorList>
    </citation>
    <scope>NUCLEOTIDE SEQUENCE [LARGE SCALE GENOMIC DNA]</scope>
    <source>
        <strain evidence="3 4">DSM 17734</strain>
    </source>
</reference>
<evidence type="ECO:0000313" key="4">
    <source>
        <dbReference type="Proteomes" id="UP000005104"/>
    </source>
</evidence>
<dbReference type="PRINTS" id="PR01438">
    <property type="entry name" value="UNVRSLSTRESS"/>
</dbReference>
<dbReference type="InterPro" id="IPR006016">
    <property type="entry name" value="UspA"/>
</dbReference>